<name>A0ACB8YP31_9ASTR</name>
<gene>
    <name evidence="1" type="ORF">L1987_80871</name>
</gene>
<dbReference type="Proteomes" id="UP001056120">
    <property type="component" value="Linkage Group LG27"/>
</dbReference>
<protein>
    <submittedName>
        <fullName evidence="1">Uncharacterized protein</fullName>
    </submittedName>
</protein>
<reference evidence="2" key="1">
    <citation type="journal article" date="2022" name="Mol. Ecol. Resour.">
        <title>The genomes of chicory, endive, great burdock and yacon provide insights into Asteraceae palaeo-polyploidization history and plant inulin production.</title>
        <authorList>
            <person name="Fan W."/>
            <person name="Wang S."/>
            <person name="Wang H."/>
            <person name="Wang A."/>
            <person name="Jiang F."/>
            <person name="Liu H."/>
            <person name="Zhao H."/>
            <person name="Xu D."/>
            <person name="Zhang Y."/>
        </authorList>
    </citation>
    <scope>NUCLEOTIDE SEQUENCE [LARGE SCALE GENOMIC DNA]</scope>
    <source>
        <strain evidence="2">cv. Yunnan</strain>
    </source>
</reference>
<keyword evidence="2" id="KW-1185">Reference proteome</keyword>
<proteinExistence type="predicted"/>
<accession>A0ACB8YP31</accession>
<dbReference type="EMBL" id="CM042044">
    <property type="protein sequence ID" value="KAI3687178.1"/>
    <property type="molecule type" value="Genomic_DNA"/>
</dbReference>
<comment type="caution">
    <text evidence="1">The sequence shown here is derived from an EMBL/GenBank/DDBJ whole genome shotgun (WGS) entry which is preliminary data.</text>
</comment>
<sequence>MSLFDVLDEFLQAERRGTHGLPLQNHASLKINTSTIQENKDYVLPCNLATFGFLHQERVMVFALHGEPGLTVSV</sequence>
<reference evidence="1 2" key="2">
    <citation type="journal article" date="2022" name="Mol. Ecol. Resour.">
        <title>The genomes of chicory, endive, great burdock and yacon provide insights into Asteraceae paleo-polyploidization history and plant inulin production.</title>
        <authorList>
            <person name="Fan W."/>
            <person name="Wang S."/>
            <person name="Wang H."/>
            <person name="Wang A."/>
            <person name="Jiang F."/>
            <person name="Liu H."/>
            <person name="Zhao H."/>
            <person name="Xu D."/>
            <person name="Zhang Y."/>
        </authorList>
    </citation>
    <scope>NUCLEOTIDE SEQUENCE [LARGE SCALE GENOMIC DNA]</scope>
    <source>
        <strain evidence="2">cv. Yunnan</strain>
        <tissue evidence="1">Leaves</tissue>
    </source>
</reference>
<organism evidence="1 2">
    <name type="scientific">Smallanthus sonchifolius</name>
    <dbReference type="NCBI Taxonomy" id="185202"/>
    <lineage>
        <taxon>Eukaryota</taxon>
        <taxon>Viridiplantae</taxon>
        <taxon>Streptophyta</taxon>
        <taxon>Embryophyta</taxon>
        <taxon>Tracheophyta</taxon>
        <taxon>Spermatophyta</taxon>
        <taxon>Magnoliopsida</taxon>
        <taxon>eudicotyledons</taxon>
        <taxon>Gunneridae</taxon>
        <taxon>Pentapetalae</taxon>
        <taxon>asterids</taxon>
        <taxon>campanulids</taxon>
        <taxon>Asterales</taxon>
        <taxon>Asteraceae</taxon>
        <taxon>Asteroideae</taxon>
        <taxon>Heliantheae alliance</taxon>
        <taxon>Millerieae</taxon>
        <taxon>Smallanthus</taxon>
    </lineage>
</organism>
<evidence type="ECO:0000313" key="1">
    <source>
        <dbReference type="EMBL" id="KAI3687178.1"/>
    </source>
</evidence>
<evidence type="ECO:0000313" key="2">
    <source>
        <dbReference type="Proteomes" id="UP001056120"/>
    </source>
</evidence>